<accession>A0A4R2JV17</accession>
<dbReference type="Proteomes" id="UP000295680">
    <property type="component" value="Unassembled WGS sequence"/>
</dbReference>
<evidence type="ECO:0000313" key="1">
    <source>
        <dbReference type="EMBL" id="TCO62892.1"/>
    </source>
</evidence>
<dbReference type="EMBL" id="SLWS01000002">
    <property type="protein sequence ID" value="TCO62892.1"/>
    <property type="molecule type" value="Genomic_DNA"/>
</dbReference>
<sequence length="92" mass="10094">MQPPQVRPRLGAQLLDELFPGVLVVPQCVGPAATEIQREHELTRNALIQRIPHRAGGQVRQQIGEPTTAHRDISAMEFGGQPVSNQGRRARG</sequence>
<organism evidence="1 2">
    <name type="scientific">Actinocrispum wychmicini</name>
    <dbReference type="NCBI Taxonomy" id="1213861"/>
    <lineage>
        <taxon>Bacteria</taxon>
        <taxon>Bacillati</taxon>
        <taxon>Actinomycetota</taxon>
        <taxon>Actinomycetes</taxon>
        <taxon>Pseudonocardiales</taxon>
        <taxon>Pseudonocardiaceae</taxon>
        <taxon>Actinocrispum</taxon>
    </lineage>
</organism>
<proteinExistence type="predicted"/>
<reference evidence="1 2" key="1">
    <citation type="submission" date="2019-03" db="EMBL/GenBank/DDBJ databases">
        <title>Genomic Encyclopedia of Type Strains, Phase IV (KMG-IV): sequencing the most valuable type-strain genomes for metagenomic binning, comparative biology and taxonomic classification.</title>
        <authorList>
            <person name="Goeker M."/>
        </authorList>
    </citation>
    <scope>NUCLEOTIDE SEQUENCE [LARGE SCALE GENOMIC DNA]</scope>
    <source>
        <strain evidence="1 2">DSM 45934</strain>
    </source>
</reference>
<keyword evidence="2" id="KW-1185">Reference proteome</keyword>
<gene>
    <name evidence="1" type="ORF">EV192_1021032</name>
</gene>
<evidence type="ECO:0000313" key="2">
    <source>
        <dbReference type="Proteomes" id="UP000295680"/>
    </source>
</evidence>
<comment type="caution">
    <text evidence="1">The sequence shown here is derived from an EMBL/GenBank/DDBJ whole genome shotgun (WGS) entry which is preliminary data.</text>
</comment>
<name>A0A4R2JV17_9PSEU</name>
<protein>
    <submittedName>
        <fullName evidence="1">Uncharacterized protein</fullName>
    </submittedName>
</protein>
<dbReference type="AlphaFoldDB" id="A0A4R2JV17"/>